<reference evidence="2" key="1">
    <citation type="submission" date="2016-10" db="EMBL/GenBank/DDBJ databases">
        <authorList>
            <person name="Varghese N."/>
            <person name="Submissions S."/>
        </authorList>
    </citation>
    <scope>NUCLEOTIDE SEQUENCE [LARGE SCALE GENOMIC DNA]</scope>
    <source>
        <strain evidence="2">DSM 24450</strain>
    </source>
</reference>
<proteinExistence type="predicted"/>
<dbReference type="EMBL" id="FOZP01000001">
    <property type="protein sequence ID" value="SFS30632.1"/>
    <property type="molecule type" value="Genomic_DNA"/>
</dbReference>
<evidence type="ECO:0000313" key="1">
    <source>
        <dbReference type="EMBL" id="SFS30632.1"/>
    </source>
</evidence>
<dbReference type="STRING" id="593133.SAMN04488006_0462"/>
<name>A0A1I6NRK5_9FLAO</name>
<keyword evidence="2" id="KW-1185">Reference proteome</keyword>
<dbReference type="OrthoDB" id="1098585at2"/>
<sequence length="202" mass="23811">MKQSTKELYNSNNDIIGLLQLIKGIGWQSIREQSIQRTLYLTKVLYTFVNDENENLFSDYYFSISITGPYSELINRSILDLKVREILTEDIEGNLKLSQFKYKFEGDEKKFNWLKTIVYILGIYGENKIFSFTINDPLYKEAIETNSQKTLDTSPENKTVKTLNEFKAAFEETLNDISEISKDEYLELYFEYVFSKIILREE</sequence>
<organism evidence="1 2">
    <name type="scientific">Lutibacter maritimus</name>
    <dbReference type="NCBI Taxonomy" id="593133"/>
    <lineage>
        <taxon>Bacteria</taxon>
        <taxon>Pseudomonadati</taxon>
        <taxon>Bacteroidota</taxon>
        <taxon>Flavobacteriia</taxon>
        <taxon>Flavobacteriales</taxon>
        <taxon>Flavobacteriaceae</taxon>
        <taxon>Lutibacter</taxon>
    </lineage>
</organism>
<accession>A0A1I6NRK5</accession>
<evidence type="ECO:0008006" key="3">
    <source>
        <dbReference type="Google" id="ProtNLM"/>
    </source>
</evidence>
<dbReference type="Proteomes" id="UP000199312">
    <property type="component" value="Unassembled WGS sequence"/>
</dbReference>
<gene>
    <name evidence="1" type="ORF">SAMN04488006_0462</name>
</gene>
<dbReference type="RefSeq" id="WP_090222133.1">
    <property type="nucleotide sequence ID" value="NZ_FOZP01000001.1"/>
</dbReference>
<protein>
    <recommendedName>
        <fullName evidence="3">Antitoxin SocA-like Panacea domain-containing protein</fullName>
    </recommendedName>
</protein>
<dbReference type="AlphaFoldDB" id="A0A1I6NRK5"/>
<evidence type="ECO:0000313" key="2">
    <source>
        <dbReference type="Proteomes" id="UP000199312"/>
    </source>
</evidence>